<name>A0A8J5EYE9_ZINOF</name>
<accession>A0A8J5EYE9</accession>
<sequence length="276" mass="29514">MACLKTFPYLHRPRSLFGFGSLFCSPRLSSSPHRRLFATPSSASSSSSSLLNSAGMAAVYIVEHVVLFKVRDSTELSKIDAMMSGLQSLASLDVVTHLTAGPILRHRSEAASAAGFTHLLHCRYRSKDDLATYSGHPSHVAVVKELVLPISDDIMAVDWVVDLDGPVLPPPGSAMRLTLAKPKEGAAAELIETLGKVKVSAPAAVTQVSFGENFSPARAKGYGVGLLTFFRSLEALDAMDAGQKDLVDSVKEKVRPLLESFIVLDFVLPPPTAANL</sequence>
<comment type="caution">
    <text evidence="2">The sequence shown here is derived from an EMBL/GenBank/DDBJ whole genome shotgun (WGS) entry which is preliminary data.</text>
</comment>
<evidence type="ECO:0000313" key="2">
    <source>
        <dbReference type="EMBL" id="KAG6477249.1"/>
    </source>
</evidence>
<dbReference type="InterPro" id="IPR044662">
    <property type="entry name" value="HS1/DABB1-like"/>
</dbReference>
<feature type="domain" description="Stress-response A/B barrel" evidence="1">
    <location>
        <begin position="62"/>
        <end position="159"/>
    </location>
</feature>
<protein>
    <recommendedName>
        <fullName evidence="1">Stress-response A/B barrel domain-containing protein</fullName>
    </recommendedName>
</protein>
<dbReference type="Pfam" id="PF07876">
    <property type="entry name" value="Dabb"/>
    <property type="match status" value="2"/>
</dbReference>
<dbReference type="PROSITE" id="PS51502">
    <property type="entry name" value="S_R_A_B_BARREL"/>
    <property type="match status" value="2"/>
</dbReference>
<dbReference type="EMBL" id="JACMSC010000018">
    <property type="protein sequence ID" value="KAG6477249.1"/>
    <property type="molecule type" value="Genomic_DNA"/>
</dbReference>
<dbReference type="OrthoDB" id="42919at2759"/>
<dbReference type="Proteomes" id="UP000734854">
    <property type="component" value="Unassembled WGS sequence"/>
</dbReference>
<gene>
    <name evidence="2" type="ORF">ZIOFF_066501</name>
</gene>
<evidence type="ECO:0000259" key="1">
    <source>
        <dbReference type="PROSITE" id="PS51502"/>
    </source>
</evidence>
<dbReference type="InterPro" id="IPR013097">
    <property type="entry name" value="Dabb"/>
</dbReference>
<dbReference type="PANTHER" id="PTHR33178:SF3">
    <property type="entry name" value="STRESS-RESPONSE A_B BARREL DOMAIN-CONTAINING PROTEIN UP3"/>
    <property type="match status" value="1"/>
</dbReference>
<reference evidence="2 3" key="1">
    <citation type="submission" date="2020-08" db="EMBL/GenBank/DDBJ databases">
        <title>Plant Genome Project.</title>
        <authorList>
            <person name="Zhang R.-G."/>
        </authorList>
    </citation>
    <scope>NUCLEOTIDE SEQUENCE [LARGE SCALE GENOMIC DNA]</scope>
    <source>
        <tissue evidence="2">Rhizome</tissue>
    </source>
</reference>
<organism evidence="2 3">
    <name type="scientific">Zingiber officinale</name>
    <name type="common">Ginger</name>
    <name type="synonym">Amomum zingiber</name>
    <dbReference type="NCBI Taxonomy" id="94328"/>
    <lineage>
        <taxon>Eukaryota</taxon>
        <taxon>Viridiplantae</taxon>
        <taxon>Streptophyta</taxon>
        <taxon>Embryophyta</taxon>
        <taxon>Tracheophyta</taxon>
        <taxon>Spermatophyta</taxon>
        <taxon>Magnoliopsida</taxon>
        <taxon>Liliopsida</taxon>
        <taxon>Zingiberales</taxon>
        <taxon>Zingiberaceae</taxon>
        <taxon>Zingiber</taxon>
    </lineage>
</organism>
<dbReference type="SMART" id="SM00886">
    <property type="entry name" value="Dabb"/>
    <property type="match status" value="2"/>
</dbReference>
<feature type="domain" description="Stress-response A/B barrel" evidence="1">
    <location>
        <begin position="174"/>
        <end position="266"/>
    </location>
</feature>
<proteinExistence type="predicted"/>
<dbReference type="PANTHER" id="PTHR33178">
    <property type="match status" value="1"/>
</dbReference>
<evidence type="ECO:0000313" key="3">
    <source>
        <dbReference type="Proteomes" id="UP000734854"/>
    </source>
</evidence>
<keyword evidence="3" id="KW-1185">Reference proteome</keyword>
<dbReference type="AlphaFoldDB" id="A0A8J5EYE9"/>